<dbReference type="PANTHER" id="PTHR35936">
    <property type="entry name" value="MEMBRANE-BOUND LYTIC MUREIN TRANSGLYCOSYLASE F"/>
    <property type="match status" value="1"/>
</dbReference>
<evidence type="ECO:0000259" key="3">
    <source>
        <dbReference type="SMART" id="SM00062"/>
    </source>
</evidence>
<comment type="caution">
    <text evidence="4">The sequence shown here is derived from an EMBL/GenBank/DDBJ whole genome shotgun (WGS) entry which is preliminary data.</text>
</comment>
<protein>
    <recommendedName>
        <fullName evidence="3">Solute-binding protein family 3/N-terminal domain-containing protein</fullName>
    </recommendedName>
</protein>
<keyword evidence="1 2" id="KW-0732">Signal</keyword>
<dbReference type="SUPFAM" id="SSF53850">
    <property type="entry name" value="Periplasmic binding protein-like II"/>
    <property type="match status" value="1"/>
</dbReference>
<evidence type="ECO:0000256" key="2">
    <source>
        <dbReference type="SAM" id="SignalP"/>
    </source>
</evidence>
<name>A0A918U8Z9_9NEIS</name>
<proteinExistence type="predicted"/>
<evidence type="ECO:0000313" key="5">
    <source>
        <dbReference type="Proteomes" id="UP000645257"/>
    </source>
</evidence>
<dbReference type="Proteomes" id="UP000645257">
    <property type="component" value="Unassembled WGS sequence"/>
</dbReference>
<organism evidence="4 5">
    <name type="scientific">Paludibacterium paludis</name>
    <dbReference type="NCBI Taxonomy" id="1225769"/>
    <lineage>
        <taxon>Bacteria</taxon>
        <taxon>Pseudomonadati</taxon>
        <taxon>Pseudomonadota</taxon>
        <taxon>Betaproteobacteria</taxon>
        <taxon>Neisseriales</taxon>
        <taxon>Chromobacteriaceae</taxon>
        <taxon>Paludibacterium</taxon>
    </lineage>
</organism>
<keyword evidence="5" id="KW-1185">Reference proteome</keyword>
<sequence>MGRAFVWLVVCALAAMAPACARESVKLGAEEDWSPFSGLDNGRPAGFSVEVIRAAYDAVGLDVEFVPYPYARCLSLTMSGALPGCFDIIRNQERESAFLWPSRPLFRARIGIFVRKNYPAPVVRPEELSGRSVAVTHGYEYGDAIDRNATIRKVEGLRDESGFRMLKAGRVDYMLAYQNVADHVFRQWDQDFGGQFRMAGTAYEAALFVGFSRRHPQSARYAKLLDLGLEIIQGNGRYRQLQVRWGVE</sequence>
<evidence type="ECO:0000313" key="4">
    <source>
        <dbReference type="EMBL" id="GGY11240.1"/>
    </source>
</evidence>
<accession>A0A918U8Z9</accession>
<reference evidence="4" key="2">
    <citation type="submission" date="2020-09" db="EMBL/GenBank/DDBJ databases">
        <authorList>
            <person name="Sun Q."/>
            <person name="Kim S."/>
        </authorList>
    </citation>
    <scope>NUCLEOTIDE SEQUENCE</scope>
    <source>
        <strain evidence="4">KCTC 32182</strain>
    </source>
</reference>
<dbReference type="Gene3D" id="3.40.190.10">
    <property type="entry name" value="Periplasmic binding protein-like II"/>
    <property type="match status" value="2"/>
</dbReference>
<dbReference type="RefSeq" id="WP_189532404.1">
    <property type="nucleotide sequence ID" value="NZ_BMYX01000005.1"/>
</dbReference>
<dbReference type="PANTHER" id="PTHR35936:SF6">
    <property type="entry name" value="AMINO ACID ABC TRANSPORTER SUBSTRATE-BINDING PAAT FAMILY PROTEIN"/>
    <property type="match status" value="1"/>
</dbReference>
<dbReference type="SMART" id="SM00062">
    <property type="entry name" value="PBPb"/>
    <property type="match status" value="1"/>
</dbReference>
<evidence type="ECO:0000256" key="1">
    <source>
        <dbReference type="ARBA" id="ARBA00022729"/>
    </source>
</evidence>
<reference evidence="4" key="1">
    <citation type="journal article" date="2014" name="Int. J. Syst. Evol. Microbiol.">
        <title>Complete genome sequence of Corynebacterium casei LMG S-19264T (=DSM 44701T), isolated from a smear-ripened cheese.</title>
        <authorList>
            <consortium name="US DOE Joint Genome Institute (JGI-PGF)"/>
            <person name="Walter F."/>
            <person name="Albersmeier A."/>
            <person name="Kalinowski J."/>
            <person name="Ruckert C."/>
        </authorList>
    </citation>
    <scope>NUCLEOTIDE SEQUENCE</scope>
    <source>
        <strain evidence="4">KCTC 32182</strain>
    </source>
</reference>
<dbReference type="Pfam" id="PF00497">
    <property type="entry name" value="SBP_bac_3"/>
    <property type="match status" value="1"/>
</dbReference>
<feature type="chain" id="PRO_5037134137" description="Solute-binding protein family 3/N-terminal domain-containing protein" evidence="2">
    <location>
        <begin position="22"/>
        <end position="248"/>
    </location>
</feature>
<feature type="domain" description="Solute-binding protein family 3/N-terminal" evidence="3">
    <location>
        <begin position="24"/>
        <end position="248"/>
    </location>
</feature>
<dbReference type="InterPro" id="IPR001638">
    <property type="entry name" value="Solute-binding_3/MltF_N"/>
</dbReference>
<dbReference type="AlphaFoldDB" id="A0A918U8Z9"/>
<gene>
    <name evidence="4" type="ORF">GCM10011289_12690</name>
</gene>
<feature type="signal peptide" evidence="2">
    <location>
        <begin position="1"/>
        <end position="21"/>
    </location>
</feature>
<dbReference type="EMBL" id="BMYX01000005">
    <property type="protein sequence ID" value="GGY11240.1"/>
    <property type="molecule type" value="Genomic_DNA"/>
</dbReference>